<accession>A0A6B3RNP6</accession>
<dbReference type="Proteomes" id="UP000481421">
    <property type="component" value="Unassembled WGS sequence"/>
</dbReference>
<dbReference type="AlphaFoldDB" id="A0A6B3RNP6"/>
<dbReference type="EMBL" id="JAAIKE010000003">
    <property type="protein sequence ID" value="NEX46826.1"/>
    <property type="molecule type" value="Genomic_DNA"/>
</dbReference>
<evidence type="ECO:0000313" key="1">
    <source>
        <dbReference type="EMBL" id="NEX46826.1"/>
    </source>
</evidence>
<keyword evidence="2" id="KW-1185">Reference proteome</keyword>
<organism evidence="1 2">
    <name type="scientific">Pseudotabrizicola algicola</name>
    <dbReference type="NCBI Taxonomy" id="2709381"/>
    <lineage>
        <taxon>Bacteria</taxon>
        <taxon>Pseudomonadati</taxon>
        <taxon>Pseudomonadota</taxon>
        <taxon>Alphaproteobacteria</taxon>
        <taxon>Rhodobacterales</taxon>
        <taxon>Paracoccaceae</taxon>
        <taxon>Pseudotabrizicola</taxon>
    </lineage>
</organism>
<proteinExistence type="predicted"/>
<dbReference type="Pfam" id="PF06224">
    <property type="entry name" value="AlkZ-like"/>
    <property type="match status" value="1"/>
</dbReference>
<dbReference type="InterPro" id="IPR009351">
    <property type="entry name" value="AlkZ-like"/>
</dbReference>
<dbReference type="PANTHER" id="PTHR30528:SF0">
    <property type="entry name" value="CYTOPLASMIC PROTEIN"/>
    <property type="match status" value="1"/>
</dbReference>
<sequence>MHLPNATARHLFLHHHALTEPRGGPAKGAGLAALIDRIGFVQVDSIASVERAHHMILWARRQNYRPAALKPLLEQNRALFEHWTHDASILPVALFPQWKHRFARDALRLQTHWQRWFREGYTAQFDSILNHIAQNGPVSSSDVGKDEPRSKGGWWDWHPSKTALEWLWRTGQISVTRRDAFRKVYDLTENVIPPALYSAETTPDQHLDWACASALGNLGFADETEIARYWHAVDKPAVQDWVRAELAADRLLRITVEQADGTRRSALARPDLAGRVAALPDAPTSLRILSPFDPALRDRARIERLFGFHYRIEVFVPEPKRQYGYYVFPVLEGTRLIGRLDARADRAAATLRIRAFWPEPGISLTKARLAKLERELARLADFSACAICDYTADWQRSPLSPAR</sequence>
<evidence type="ECO:0000313" key="2">
    <source>
        <dbReference type="Proteomes" id="UP000481421"/>
    </source>
</evidence>
<protein>
    <submittedName>
        <fullName evidence="1">Winged helix-turn-helix domain-containing protein</fullName>
    </submittedName>
</protein>
<gene>
    <name evidence="1" type="ORF">G3572_11460</name>
</gene>
<dbReference type="PANTHER" id="PTHR30528">
    <property type="entry name" value="CYTOPLASMIC PROTEIN"/>
    <property type="match status" value="1"/>
</dbReference>
<name>A0A6B3RNP6_9RHOB</name>
<comment type="caution">
    <text evidence="1">The sequence shown here is derived from an EMBL/GenBank/DDBJ whole genome shotgun (WGS) entry which is preliminary data.</text>
</comment>
<reference evidence="1 2" key="1">
    <citation type="submission" date="2020-02" db="EMBL/GenBank/DDBJ databases">
        <title>Rhodobacter algicola sp. nov., isolated from microalga culture.</title>
        <authorList>
            <person name="Park C.-Y."/>
        </authorList>
    </citation>
    <scope>NUCLEOTIDE SEQUENCE [LARGE SCALE GENOMIC DNA]</scope>
    <source>
        <strain evidence="1 2">ETT8</strain>
    </source>
</reference>